<evidence type="ECO:0000256" key="3">
    <source>
        <dbReference type="ARBA" id="ARBA00022771"/>
    </source>
</evidence>
<dbReference type="SMART" id="SM00238">
    <property type="entry name" value="BIR"/>
    <property type="match status" value="3"/>
</dbReference>
<organism evidence="8 9">
    <name type="scientific">Rotaria sordida</name>
    <dbReference type="NCBI Taxonomy" id="392033"/>
    <lineage>
        <taxon>Eukaryota</taxon>
        <taxon>Metazoa</taxon>
        <taxon>Spiralia</taxon>
        <taxon>Gnathifera</taxon>
        <taxon>Rotifera</taxon>
        <taxon>Eurotatoria</taxon>
        <taxon>Bdelloidea</taxon>
        <taxon>Philodinida</taxon>
        <taxon>Philodinidae</taxon>
        <taxon>Rotaria</taxon>
    </lineage>
</organism>
<evidence type="ECO:0000256" key="1">
    <source>
        <dbReference type="ARBA" id="ARBA00006672"/>
    </source>
</evidence>
<feature type="region of interest" description="Disordered" evidence="6">
    <location>
        <begin position="290"/>
        <end position="311"/>
    </location>
</feature>
<dbReference type="GO" id="GO:0051726">
    <property type="term" value="P:regulation of cell cycle"/>
    <property type="evidence" value="ECO:0007669"/>
    <property type="project" value="TreeGrafter"/>
</dbReference>
<gene>
    <name evidence="8" type="ORF">RFH988_LOCUS30161</name>
</gene>
<proteinExistence type="inferred from homology"/>
<dbReference type="Pfam" id="PF00653">
    <property type="entry name" value="BIR"/>
    <property type="match status" value="3"/>
</dbReference>
<dbReference type="GO" id="GO:0043066">
    <property type="term" value="P:negative regulation of apoptotic process"/>
    <property type="evidence" value="ECO:0007669"/>
    <property type="project" value="TreeGrafter"/>
</dbReference>
<evidence type="ECO:0000259" key="7">
    <source>
        <dbReference type="PROSITE" id="PS50089"/>
    </source>
</evidence>
<dbReference type="Proteomes" id="UP000663882">
    <property type="component" value="Unassembled WGS sequence"/>
</dbReference>
<dbReference type="Pfam" id="PF13920">
    <property type="entry name" value="zf-C3HC4_3"/>
    <property type="match status" value="1"/>
</dbReference>
<keyword evidence="4" id="KW-0862">Zinc</keyword>
<accession>A0A815EBV8</accession>
<dbReference type="PROSITE" id="PS50143">
    <property type="entry name" value="BIR_REPEAT_2"/>
    <property type="match status" value="3"/>
</dbReference>
<evidence type="ECO:0000256" key="4">
    <source>
        <dbReference type="ARBA" id="ARBA00022833"/>
    </source>
</evidence>
<dbReference type="AlphaFoldDB" id="A0A815EBV8"/>
<keyword evidence="2" id="KW-0479">Metal-binding</keyword>
<dbReference type="Gene3D" id="1.10.1170.10">
    <property type="entry name" value="Inhibitor Of Apoptosis Protein (2mihbC-IAP-1), Chain A"/>
    <property type="match status" value="3"/>
</dbReference>
<evidence type="ECO:0000256" key="6">
    <source>
        <dbReference type="SAM" id="MobiDB-lite"/>
    </source>
</evidence>
<dbReference type="GO" id="GO:0005737">
    <property type="term" value="C:cytoplasm"/>
    <property type="evidence" value="ECO:0007669"/>
    <property type="project" value="TreeGrafter"/>
</dbReference>
<dbReference type="GO" id="GO:0043027">
    <property type="term" value="F:cysteine-type endopeptidase inhibitor activity involved in apoptotic process"/>
    <property type="evidence" value="ECO:0007669"/>
    <property type="project" value="TreeGrafter"/>
</dbReference>
<feature type="compositionally biased region" description="Basic and acidic residues" evidence="6">
    <location>
        <begin position="290"/>
        <end position="310"/>
    </location>
</feature>
<dbReference type="InterPro" id="IPR050784">
    <property type="entry name" value="IAP"/>
</dbReference>
<dbReference type="Gene3D" id="3.30.40.10">
    <property type="entry name" value="Zinc/RING finger domain, C3HC4 (zinc finger)"/>
    <property type="match status" value="1"/>
</dbReference>
<feature type="domain" description="RING-type" evidence="7">
    <location>
        <begin position="466"/>
        <end position="501"/>
    </location>
</feature>
<dbReference type="GO" id="GO:0005634">
    <property type="term" value="C:nucleus"/>
    <property type="evidence" value="ECO:0007669"/>
    <property type="project" value="TreeGrafter"/>
</dbReference>
<protein>
    <recommendedName>
        <fullName evidence="7">RING-type domain-containing protein</fullName>
    </recommendedName>
</protein>
<dbReference type="CDD" id="cd00022">
    <property type="entry name" value="BIR"/>
    <property type="match status" value="2"/>
</dbReference>
<dbReference type="InterPro" id="IPR013083">
    <property type="entry name" value="Znf_RING/FYVE/PHD"/>
</dbReference>
<name>A0A815EBV8_9BILA</name>
<dbReference type="FunFam" id="1.10.1170.10:FF:000002">
    <property type="entry name" value="Baculoviral IAP repeat containing 7"/>
    <property type="match status" value="1"/>
</dbReference>
<comment type="similarity">
    <text evidence="1">Belongs to the IAP family.</text>
</comment>
<dbReference type="PROSITE" id="PS50089">
    <property type="entry name" value="ZF_RING_2"/>
    <property type="match status" value="1"/>
</dbReference>
<dbReference type="EMBL" id="CAJNOO010002964">
    <property type="protein sequence ID" value="CAF1309347.1"/>
    <property type="molecule type" value="Genomic_DNA"/>
</dbReference>
<comment type="caution">
    <text evidence="8">The sequence shown here is derived from an EMBL/GenBank/DDBJ whole genome shotgun (WGS) entry which is preliminary data.</text>
</comment>
<keyword evidence="3 5" id="KW-0863">Zinc-finger</keyword>
<dbReference type="GO" id="GO:0031398">
    <property type="term" value="P:positive regulation of protein ubiquitination"/>
    <property type="evidence" value="ECO:0007669"/>
    <property type="project" value="TreeGrafter"/>
</dbReference>
<dbReference type="GO" id="GO:0008270">
    <property type="term" value="F:zinc ion binding"/>
    <property type="evidence" value="ECO:0007669"/>
    <property type="project" value="UniProtKB-KW"/>
</dbReference>
<reference evidence="8" key="1">
    <citation type="submission" date="2021-02" db="EMBL/GenBank/DDBJ databases">
        <authorList>
            <person name="Nowell W R."/>
        </authorList>
    </citation>
    <scope>NUCLEOTIDE SEQUENCE</scope>
</reference>
<dbReference type="PANTHER" id="PTHR10044:SF139">
    <property type="entry name" value="DEATH-ASSOCIATED INHIBITOR OF APOPTOSIS 2"/>
    <property type="match status" value="1"/>
</dbReference>
<dbReference type="InterPro" id="IPR001841">
    <property type="entry name" value="Znf_RING"/>
</dbReference>
<dbReference type="OrthoDB" id="774873at2759"/>
<dbReference type="PANTHER" id="PTHR10044">
    <property type="entry name" value="INHIBITOR OF APOPTOSIS"/>
    <property type="match status" value="1"/>
</dbReference>
<evidence type="ECO:0000256" key="5">
    <source>
        <dbReference type="PROSITE-ProRule" id="PRU00175"/>
    </source>
</evidence>
<dbReference type="SUPFAM" id="SSF57924">
    <property type="entry name" value="Inhibitor of apoptosis (IAP) repeat"/>
    <property type="match status" value="3"/>
</dbReference>
<evidence type="ECO:0000313" key="8">
    <source>
        <dbReference type="EMBL" id="CAF1309347.1"/>
    </source>
</evidence>
<evidence type="ECO:0000256" key="2">
    <source>
        <dbReference type="ARBA" id="ARBA00022723"/>
    </source>
</evidence>
<evidence type="ECO:0000313" key="9">
    <source>
        <dbReference type="Proteomes" id="UP000663882"/>
    </source>
</evidence>
<dbReference type="GO" id="GO:0061630">
    <property type="term" value="F:ubiquitin protein ligase activity"/>
    <property type="evidence" value="ECO:0007669"/>
    <property type="project" value="TreeGrafter"/>
</dbReference>
<dbReference type="InterPro" id="IPR001370">
    <property type="entry name" value="BIR_rpt"/>
</dbReference>
<sequence>MFTAGFRYTGDGDTVRCDICKLEVSGWTQDMEPKIVHAERSPNCSFVCSTILKSLMESNDQENPTKRQKTELNSDQCKYNYKFMEVNKLKQIRRRTFSHWSHQIKPSVEQMINAGFFSCNVGDRVICVYCNLICQQWKEDIDNPSEVHKTLSPKCPYVLSILIPSERSPTTILNNLNDQTFGSTNTAQPQFDQIIRRTPYNSTYSDITKRLESFTTWSHESSPSIDELVRAGFYYTGIRNIVTCFYCNGSLQNWNVNDNPLIEHARWFPYCGYAKQVCGDELYHKIQEAKQAQQERNRANRPNDETRENDNLLGSNQCQLQINDPNILSRFVAARLDLSNSQNLLNQNFKLSVIKRCWEDQLQLKKDDFVNDSDLLVACTILQKQIDHIQGNKDNIIIPSVQMNLIHERKQSNLSSLPTSSNSNNTEVLQNQSISETLEIESTTNKENSTVSETSSTKASLITNPCLICHQDEKQLACIPCGHLTTCVQCSRTLRTCPTCRKQIEAYVRVYV</sequence>